<evidence type="ECO:0000256" key="4">
    <source>
        <dbReference type="RuleBase" id="RU000454"/>
    </source>
</evidence>
<keyword evidence="6" id="KW-0732">Signal</keyword>
<sequence length="521" mass="55125">MKLAVILVASAIAAQAADPVPFWRDASKKTGFKNSVVNAIKRHSLNHPLAPPVNGRRSGDLVNDNNELYTTTATIGMQQFWFDLDTGSSDVWVRGLTCISSDGSCGSSDQLAFDITDSSVYDTGNNFSTSYGSGSVSGEVYSGPVSLAGVSAGFLNFGVSTSETGFNSPADGLWGLSYAALNEIAPGSDDGNFIASAGINSLAFYFSNSADGDCGELTVNDVDPSKYSGSIEYIPITSDTYYEFDPSDCVFTVNGIDNACTDGSNGAIADTGTTLLLVPNDLADAINSAIGTEPYDSSNGVYFVDCGVASSGPVLNFTLGPVAISINPAEYVMSWGSFCASGITQIGNLTEFGPAYIFGDVFLRAAYTVFDIQNNQLGFAQAVHDFGWATVQLRKEIVPQDQKTILGSSNLESALGYKPDAPTTVAIAQQNVDLRTEVTQLRQGTAASSNETNIEANAPMAAKLYETIQAVPHFDNVLAAVNQENATFRAQAEQYKLEIVTLKAQLTLRKPPASYQHSLAK</sequence>
<dbReference type="InterPro" id="IPR001461">
    <property type="entry name" value="Aspartic_peptidase_A1"/>
</dbReference>
<evidence type="ECO:0000256" key="3">
    <source>
        <dbReference type="PIRSR" id="PIRSR601461-1"/>
    </source>
</evidence>
<keyword evidence="4" id="KW-0645">Protease</keyword>
<dbReference type="GO" id="GO:0006508">
    <property type="term" value="P:proteolysis"/>
    <property type="evidence" value="ECO:0007669"/>
    <property type="project" value="UniProtKB-KW"/>
</dbReference>
<feature type="active site" evidence="3">
    <location>
        <position position="85"/>
    </location>
</feature>
<evidence type="ECO:0000313" key="8">
    <source>
        <dbReference type="EMBL" id="KAJ3139739.1"/>
    </source>
</evidence>
<dbReference type="PRINTS" id="PR00792">
    <property type="entry name" value="PEPSIN"/>
</dbReference>
<dbReference type="InterPro" id="IPR034164">
    <property type="entry name" value="Pepsin-like_dom"/>
</dbReference>
<keyword evidence="4" id="KW-0378">Hydrolase</keyword>
<dbReference type="SUPFAM" id="SSF50630">
    <property type="entry name" value="Acid proteases"/>
    <property type="match status" value="1"/>
</dbReference>
<feature type="signal peptide" evidence="6">
    <location>
        <begin position="1"/>
        <end position="16"/>
    </location>
</feature>
<feature type="active site" evidence="3">
    <location>
        <position position="270"/>
    </location>
</feature>
<reference evidence="8" key="1">
    <citation type="submission" date="2020-05" db="EMBL/GenBank/DDBJ databases">
        <title>Phylogenomic resolution of chytrid fungi.</title>
        <authorList>
            <person name="Stajich J.E."/>
            <person name="Amses K."/>
            <person name="Simmons R."/>
            <person name="Seto K."/>
            <person name="Myers J."/>
            <person name="Bonds A."/>
            <person name="Quandt C.A."/>
            <person name="Barry K."/>
            <person name="Liu P."/>
            <person name="Grigoriev I."/>
            <person name="Longcore J.E."/>
            <person name="James T.Y."/>
        </authorList>
    </citation>
    <scope>NUCLEOTIDE SEQUENCE</scope>
    <source>
        <strain evidence="8">JEL0513</strain>
    </source>
</reference>
<protein>
    <submittedName>
        <fullName evidence="8">1,3-beta-glucanosyltransferase</fullName>
    </submittedName>
</protein>
<proteinExistence type="inferred from homology"/>
<gene>
    <name evidence="8" type="primary">PGA5_2</name>
    <name evidence="8" type="ORF">HK100_011222</name>
</gene>
<feature type="coiled-coil region" evidence="5">
    <location>
        <begin position="478"/>
        <end position="505"/>
    </location>
</feature>
<dbReference type="PROSITE" id="PS51767">
    <property type="entry name" value="PEPTIDASE_A1"/>
    <property type="match status" value="1"/>
</dbReference>
<dbReference type="PANTHER" id="PTHR47966:SF51">
    <property type="entry name" value="BETA-SITE APP-CLEAVING ENZYME, ISOFORM A-RELATED"/>
    <property type="match status" value="1"/>
</dbReference>
<keyword evidence="2 4" id="KW-0064">Aspartyl protease</keyword>
<name>A0AAD5T8U3_9FUNG</name>
<comment type="similarity">
    <text evidence="1 4">Belongs to the peptidase A1 family.</text>
</comment>
<evidence type="ECO:0000313" key="9">
    <source>
        <dbReference type="Proteomes" id="UP001211907"/>
    </source>
</evidence>
<evidence type="ECO:0000259" key="7">
    <source>
        <dbReference type="PROSITE" id="PS51767"/>
    </source>
</evidence>
<keyword evidence="9" id="KW-1185">Reference proteome</keyword>
<dbReference type="Proteomes" id="UP001211907">
    <property type="component" value="Unassembled WGS sequence"/>
</dbReference>
<evidence type="ECO:0000256" key="2">
    <source>
        <dbReference type="ARBA" id="ARBA00022750"/>
    </source>
</evidence>
<organism evidence="8 9">
    <name type="scientific">Physocladia obscura</name>
    <dbReference type="NCBI Taxonomy" id="109957"/>
    <lineage>
        <taxon>Eukaryota</taxon>
        <taxon>Fungi</taxon>
        <taxon>Fungi incertae sedis</taxon>
        <taxon>Chytridiomycota</taxon>
        <taxon>Chytridiomycota incertae sedis</taxon>
        <taxon>Chytridiomycetes</taxon>
        <taxon>Chytridiales</taxon>
        <taxon>Chytriomycetaceae</taxon>
        <taxon>Physocladia</taxon>
    </lineage>
</organism>
<dbReference type="InterPro" id="IPR001969">
    <property type="entry name" value="Aspartic_peptidase_AS"/>
</dbReference>
<dbReference type="InterPro" id="IPR021109">
    <property type="entry name" value="Peptidase_aspartic_dom_sf"/>
</dbReference>
<evidence type="ECO:0000256" key="5">
    <source>
        <dbReference type="SAM" id="Coils"/>
    </source>
</evidence>
<dbReference type="PROSITE" id="PS00141">
    <property type="entry name" value="ASP_PROTEASE"/>
    <property type="match status" value="2"/>
</dbReference>
<dbReference type="CDD" id="cd05471">
    <property type="entry name" value="pepsin_like"/>
    <property type="match status" value="1"/>
</dbReference>
<feature type="domain" description="Peptidase A1" evidence="7">
    <location>
        <begin position="69"/>
        <end position="380"/>
    </location>
</feature>
<dbReference type="Pfam" id="PF00026">
    <property type="entry name" value="Asp"/>
    <property type="match status" value="1"/>
</dbReference>
<dbReference type="PANTHER" id="PTHR47966">
    <property type="entry name" value="BETA-SITE APP-CLEAVING ENZYME, ISOFORM A-RELATED"/>
    <property type="match status" value="1"/>
</dbReference>
<keyword evidence="5" id="KW-0175">Coiled coil</keyword>
<dbReference type="Gene3D" id="2.40.70.10">
    <property type="entry name" value="Acid Proteases"/>
    <property type="match status" value="2"/>
</dbReference>
<dbReference type="EMBL" id="JADGJH010000067">
    <property type="protein sequence ID" value="KAJ3139739.1"/>
    <property type="molecule type" value="Genomic_DNA"/>
</dbReference>
<feature type="chain" id="PRO_5041944965" evidence="6">
    <location>
        <begin position="17"/>
        <end position="521"/>
    </location>
</feature>
<comment type="caution">
    <text evidence="8">The sequence shown here is derived from an EMBL/GenBank/DDBJ whole genome shotgun (WGS) entry which is preliminary data.</text>
</comment>
<dbReference type="GO" id="GO:0004190">
    <property type="term" value="F:aspartic-type endopeptidase activity"/>
    <property type="evidence" value="ECO:0007669"/>
    <property type="project" value="UniProtKB-KW"/>
</dbReference>
<accession>A0AAD5T8U3</accession>
<evidence type="ECO:0000256" key="1">
    <source>
        <dbReference type="ARBA" id="ARBA00007447"/>
    </source>
</evidence>
<evidence type="ECO:0000256" key="6">
    <source>
        <dbReference type="SAM" id="SignalP"/>
    </source>
</evidence>
<dbReference type="InterPro" id="IPR033121">
    <property type="entry name" value="PEPTIDASE_A1"/>
</dbReference>
<dbReference type="AlphaFoldDB" id="A0AAD5T8U3"/>